<evidence type="ECO:0000313" key="9">
    <source>
        <dbReference type="EMBL" id="SIT54050.1"/>
    </source>
</evidence>
<reference evidence="10" key="1">
    <citation type="submission" date="2017-01" db="EMBL/GenBank/DDBJ databases">
        <authorList>
            <person name="Brunel B."/>
        </authorList>
    </citation>
    <scope>NUCLEOTIDE SEQUENCE [LARGE SCALE GENOMIC DNA]</scope>
</reference>
<dbReference type="SUPFAM" id="SSF52540">
    <property type="entry name" value="P-loop containing nucleoside triphosphate hydrolases"/>
    <property type="match status" value="1"/>
</dbReference>
<keyword evidence="10" id="KW-1185">Reference proteome</keyword>
<comment type="similarity">
    <text evidence="1">Belongs to the ABC transporter superfamily.</text>
</comment>
<evidence type="ECO:0000256" key="1">
    <source>
        <dbReference type="ARBA" id="ARBA00005417"/>
    </source>
</evidence>
<dbReference type="Gene3D" id="3.40.50.300">
    <property type="entry name" value="P-loop containing nucleotide triphosphate hydrolases"/>
    <property type="match status" value="1"/>
</dbReference>
<keyword evidence="7" id="KW-0472">Membrane</keyword>
<gene>
    <name evidence="9" type="primary">ssuB</name>
    <name evidence="9" type="ORF">BQ8794_140195</name>
</gene>
<name>A0A1R3V2F0_9HYPH</name>
<evidence type="ECO:0000313" key="10">
    <source>
        <dbReference type="Proteomes" id="UP000188388"/>
    </source>
</evidence>
<dbReference type="EMBL" id="FTPD01000006">
    <property type="protein sequence ID" value="SIT54050.1"/>
    <property type="molecule type" value="Genomic_DNA"/>
</dbReference>
<organism evidence="9 10">
    <name type="scientific">Mesorhizobium prunaredense</name>
    <dbReference type="NCBI Taxonomy" id="1631249"/>
    <lineage>
        <taxon>Bacteria</taxon>
        <taxon>Pseudomonadati</taxon>
        <taxon>Pseudomonadota</taxon>
        <taxon>Alphaproteobacteria</taxon>
        <taxon>Hyphomicrobiales</taxon>
        <taxon>Phyllobacteriaceae</taxon>
        <taxon>Mesorhizobium</taxon>
    </lineage>
</organism>
<evidence type="ECO:0000256" key="3">
    <source>
        <dbReference type="ARBA" id="ARBA00022475"/>
    </source>
</evidence>
<feature type="domain" description="ABC transporter" evidence="8">
    <location>
        <begin position="48"/>
        <end position="269"/>
    </location>
</feature>
<evidence type="ECO:0000259" key="8">
    <source>
        <dbReference type="PROSITE" id="PS50893"/>
    </source>
</evidence>
<dbReference type="GO" id="GO:0016887">
    <property type="term" value="F:ATP hydrolysis activity"/>
    <property type="evidence" value="ECO:0007669"/>
    <property type="project" value="InterPro"/>
</dbReference>
<dbReference type="STRING" id="1631249.BQ8794_140195"/>
<dbReference type="PROSITE" id="PS50893">
    <property type="entry name" value="ABC_TRANSPORTER_2"/>
    <property type="match status" value="1"/>
</dbReference>
<sequence>MRESASVLRLHKDASFHEADALAEKNLLREVRPDGDGKDAPSLSGQDIRLDRLSKSFGDRSVLSDLDLVIPAGQLLAIVGRSGCGKSTLLRVIAGLDRPTSGTIAIGDAEVQSLQPNVRLLFQDARLLPWHRVLSNVGIARTKGWQETAAAALADVGLADRWNDWPAVLSGGQAQRVALARALVSRPGVLLLDEPFGALDALTRMEMHRLLERIWREHGFTTVLITHDVAEAVALADRVLVIRDGGITLDVPVDLPRPRREGADTAAVALQARILEEV</sequence>
<keyword evidence="2" id="KW-0813">Transport</keyword>
<keyword evidence="3" id="KW-1003">Cell membrane</keyword>
<evidence type="ECO:0000256" key="6">
    <source>
        <dbReference type="ARBA" id="ARBA00022967"/>
    </source>
</evidence>
<dbReference type="InterPro" id="IPR050166">
    <property type="entry name" value="ABC_transporter_ATP-bind"/>
</dbReference>
<protein>
    <submittedName>
        <fullName evidence="9">Alkanesulfonate transporter subunit ATP-binding component of ABC superfamily</fullName>
    </submittedName>
</protein>
<keyword evidence="5 9" id="KW-0067">ATP-binding</keyword>
<dbReference type="PANTHER" id="PTHR42788">
    <property type="entry name" value="TAURINE IMPORT ATP-BINDING PROTEIN-RELATED"/>
    <property type="match status" value="1"/>
</dbReference>
<dbReference type="InterPro" id="IPR003439">
    <property type="entry name" value="ABC_transporter-like_ATP-bd"/>
</dbReference>
<dbReference type="AlphaFoldDB" id="A0A1R3V2F0"/>
<accession>A0A1R3V2F0</accession>
<dbReference type="InterPro" id="IPR003593">
    <property type="entry name" value="AAA+_ATPase"/>
</dbReference>
<dbReference type="InterPro" id="IPR027417">
    <property type="entry name" value="P-loop_NTPase"/>
</dbReference>
<dbReference type="PROSITE" id="PS00211">
    <property type="entry name" value="ABC_TRANSPORTER_1"/>
    <property type="match status" value="1"/>
</dbReference>
<evidence type="ECO:0000256" key="5">
    <source>
        <dbReference type="ARBA" id="ARBA00022840"/>
    </source>
</evidence>
<evidence type="ECO:0000256" key="4">
    <source>
        <dbReference type="ARBA" id="ARBA00022741"/>
    </source>
</evidence>
<dbReference type="PANTHER" id="PTHR42788:SF17">
    <property type="entry name" value="ALIPHATIC SULFONATES IMPORT ATP-BINDING PROTEIN SSUB"/>
    <property type="match status" value="1"/>
</dbReference>
<keyword evidence="6" id="KW-1278">Translocase</keyword>
<dbReference type="GO" id="GO:0005524">
    <property type="term" value="F:ATP binding"/>
    <property type="evidence" value="ECO:0007669"/>
    <property type="project" value="UniProtKB-KW"/>
</dbReference>
<dbReference type="InterPro" id="IPR017871">
    <property type="entry name" value="ABC_transporter-like_CS"/>
</dbReference>
<dbReference type="Proteomes" id="UP000188388">
    <property type="component" value="Unassembled WGS sequence"/>
</dbReference>
<evidence type="ECO:0000256" key="2">
    <source>
        <dbReference type="ARBA" id="ARBA00022448"/>
    </source>
</evidence>
<dbReference type="Pfam" id="PF00005">
    <property type="entry name" value="ABC_tran"/>
    <property type="match status" value="1"/>
</dbReference>
<keyword evidence="4" id="KW-0547">Nucleotide-binding</keyword>
<evidence type="ECO:0000256" key="7">
    <source>
        <dbReference type="ARBA" id="ARBA00023136"/>
    </source>
</evidence>
<dbReference type="SMART" id="SM00382">
    <property type="entry name" value="AAA"/>
    <property type="match status" value="1"/>
</dbReference>
<proteinExistence type="inferred from homology"/>